<feature type="transmembrane region" description="Helical" evidence="7">
    <location>
        <begin position="33"/>
        <end position="53"/>
    </location>
</feature>
<evidence type="ECO:0000313" key="8">
    <source>
        <dbReference type="EMBL" id="MDT2809300.1"/>
    </source>
</evidence>
<keyword evidence="5 7" id="KW-1133">Transmembrane helix</keyword>
<dbReference type="GO" id="GO:0055085">
    <property type="term" value="P:transmembrane transport"/>
    <property type="evidence" value="ECO:0007669"/>
    <property type="project" value="InterPro"/>
</dbReference>
<evidence type="ECO:0000256" key="2">
    <source>
        <dbReference type="ARBA" id="ARBA00022448"/>
    </source>
</evidence>
<sequence>MGQMVVNGIALFLIIVLGYLLKRFGLLGKADGTSLSVIILNLTLPAVIIVNLEDLPIEGYYLWLIPIAIVLTLLQIFLGKYFSRKESKEIQAFFMYGVSGYNVGNFILPFLQSFFVAGIPAISLFDVGNSIMLAGGTTIAVDHLSGKAEKTSFGQILKRLFRNPAFTTYLVMLTLRLLNISLPQTLVTMISPIAASNGFLSMLMIGLYLELRLPRKAMGVVGRSLLLRYGIGLVMVTVLYFLPLPSLMKVVLALAAVSPMPIFNTINAVLAGATEETVGFFSSMSFLLSLPLMMAVVLVFGI</sequence>
<reference evidence="8" key="1">
    <citation type="submission" date="2023-03" db="EMBL/GenBank/DDBJ databases">
        <authorList>
            <person name="Shen W."/>
            <person name="Cai J."/>
        </authorList>
    </citation>
    <scope>NUCLEOTIDE SEQUENCE</scope>
    <source>
        <strain evidence="8">B226-2</strain>
    </source>
</reference>
<comment type="subcellular location">
    <subcellularLocation>
        <location evidence="1">Membrane</location>
        <topology evidence="1">Multi-pass membrane protein</topology>
    </subcellularLocation>
</comment>
<feature type="transmembrane region" description="Helical" evidence="7">
    <location>
        <begin position="59"/>
        <end position="78"/>
    </location>
</feature>
<feature type="transmembrane region" description="Helical" evidence="7">
    <location>
        <begin position="225"/>
        <end position="244"/>
    </location>
</feature>
<feature type="transmembrane region" description="Helical" evidence="7">
    <location>
        <begin position="6"/>
        <end position="21"/>
    </location>
</feature>
<comment type="caution">
    <text evidence="8">The sequence shown here is derived from an EMBL/GenBank/DDBJ whole genome shotgun (WGS) entry which is preliminary data.</text>
</comment>
<dbReference type="Pfam" id="PF03547">
    <property type="entry name" value="Mem_trans"/>
    <property type="match status" value="1"/>
</dbReference>
<evidence type="ECO:0000256" key="7">
    <source>
        <dbReference type="SAM" id="Phobius"/>
    </source>
</evidence>
<evidence type="ECO:0000313" key="9">
    <source>
        <dbReference type="Proteomes" id="UP001256711"/>
    </source>
</evidence>
<dbReference type="Proteomes" id="UP001256711">
    <property type="component" value="Unassembled WGS sequence"/>
</dbReference>
<organism evidence="8 9">
    <name type="scientific">Enterococcus asini</name>
    <dbReference type="NCBI Taxonomy" id="57732"/>
    <lineage>
        <taxon>Bacteria</taxon>
        <taxon>Bacillati</taxon>
        <taxon>Bacillota</taxon>
        <taxon>Bacilli</taxon>
        <taxon>Lactobacillales</taxon>
        <taxon>Enterococcaceae</taxon>
        <taxon>Enterococcus</taxon>
    </lineage>
</organism>
<proteinExistence type="predicted"/>
<evidence type="ECO:0000256" key="4">
    <source>
        <dbReference type="ARBA" id="ARBA00022692"/>
    </source>
</evidence>
<dbReference type="GO" id="GO:0016020">
    <property type="term" value="C:membrane"/>
    <property type="evidence" value="ECO:0007669"/>
    <property type="project" value="UniProtKB-SubCell"/>
</dbReference>
<feature type="transmembrane region" description="Helical" evidence="7">
    <location>
        <begin position="114"/>
        <end position="139"/>
    </location>
</feature>
<evidence type="ECO:0000256" key="5">
    <source>
        <dbReference type="ARBA" id="ARBA00022989"/>
    </source>
</evidence>
<dbReference type="PANTHER" id="PTHR36838:SF3">
    <property type="entry name" value="TRANSPORTER AUXIN EFFLUX CARRIER EC FAMILY"/>
    <property type="match status" value="1"/>
</dbReference>
<protein>
    <submittedName>
        <fullName evidence="8">Transporter</fullName>
    </submittedName>
</protein>
<keyword evidence="3" id="KW-1003">Cell membrane</keyword>
<evidence type="ECO:0000256" key="1">
    <source>
        <dbReference type="ARBA" id="ARBA00004141"/>
    </source>
</evidence>
<dbReference type="AlphaFoldDB" id="A0AAW8TT40"/>
<name>A0AAW8TT40_9ENTE</name>
<keyword evidence="2" id="KW-0813">Transport</keyword>
<gene>
    <name evidence="8" type="ORF">P7H43_02170</name>
</gene>
<evidence type="ECO:0000256" key="6">
    <source>
        <dbReference type="ARBA" id="ARBA00023136"/>
    </source>
</evidence>
<evidence type="ECO:0000256" key="3">
    <source>
        <dbReference type="ARBA" id="ARBA00022475"/>
    </source>
</evidence>
<dbReference type="InterPro" id="IPR004776">
    <property type="entry name" value="Mem_transp_PIN-like"/>
</dbReference>
<dbReference type="EMBL" id="JARQBJ010000001">
    <property type="protein sequence ID" value="MDT2809300.1"/>
    <property type="molecule type" value="Genomic_DNA"/>
</dbReference>
<feature type="transmembrane region" description="Helical" evidence="7">
    <location>
        <begin position="190"/>
        <end position="213"/>
    </location>
</feature>
<feature type="transmembrane region" description="Helical" evidence="7">
    <location>
        <begin position="250"/>
        <end position="271"/>
    </location>
</feature>
<feature type="transmembrane region" description="Helical" evidence="7">
    <location>
        <begin position="278"/>
        <end position="300"/>
    </location>
</feature>
<accession>A0AAW8TT40</accession>
<keyword evidence="4 7" id="KW-0812">Transmembrane</keyword>
<keyword evidence="6 7" id="KW-0472">Membrane</keyword>
<dbReference type="PANTHER" id="PTHR36838">
    <property type="entry name" value="AUXIN EFFLUX CARRIER FAMILY PROTEIN"/>
    <property type="match status" value="1"/>
</dbReference>